<dbReference type="InterPro" id="IPR025705">
    <property type="entry name" value="Beta_hexosaminidase_sua/sub"/>
</dbReference>
<evidence type="ECO:0000259" key="7">
    <source>
        <dbReference type="Pfam" id="PF02838"/>
    </source>
</evidence>
<dbReference type="Pfam" id="PF07969">
    <property type="entry name" value="Amidohydro_3"/>
    <property type="match status" value="1"/>
</dbReference>
<dbReference type="Gene3D" id="3.30.1490.130">
    <property type="entry name" value="D-aminoacylase. Domain 3"/>
    <property type="match status" value="1"/>
</dbReference>
<dbReference type="InterPro" id="IPR032466">
    <property type="entry name" value="Metal_Hydrolase"/>
</dbReference>
<evidence type="ECO:0000256" key="5">
    <source>
        <dbReference type="ARBA" id="ARBA00023295"/>
    </source>
</evidence>
<reference evidence="9 10" key="1">
    <citation type="submission" date="2023-07" db="EMBL/GenBank/DDBJ databases">
        <title>Comparative genomics of wheat-associated soil bacteria to identify genetic determinants of phenazine resistance.</title>
        <authorList>
            <person name="Mouncey N."/>
        </authorList>
    </citation>
    <scope>NUCLEOTIDE SEQUENCE [LARGE SCALE GENOMIC DNA]</scope>
    <source>
        <strain evidence="9 10">W2I7</strain>
    </source>
</reference>
<name>A0ABU0PBL6_9MICO</name>
<gene>
    <name evidence="9" type="ORF">QFZ46_002889</name>
</gene>
<dbReference type="InterPro" id="IPR015883">
    <property type="entry name" value="Glyco_hydro_20_cat"/>
</dbReference>
<dbReference type="GO" id="GO:0004563">
    <property type="term" value="F:beta-N-acetylhexosaminidase activity"/>
    <property type="evidence" value="ECO:0007669"/>
    <property type="project" value="UniProtKB-EC"/>
</dbReference>
<feature type="domain" description="Amidohydrolase 3" evidence="8">
    <location>
        <begin position="78"/>
        <end position="546"/>
    </location>
</feature>
<protein>
    <recommendedName>
        <fullName evidence="3">beta-N-acetylhexosaminidase</fullName>
        <ecNumber evidence="3">3.2.1.52</ecNumber>
    </recommendedName>
</protein>
<dbReference type="PANTHER" id="PTHR22600">
    <property type="entry name" value="BETA-HEXOSAMINIDASE"/>
    <property type="match status" value="1"/>
</dbReference>
<dbReference type="Pfam" id="PF00728">
    <property type="entry name" value="Glyco_hydro_20"/>
    <property type="match status" value="1"/>
</dbReference>
<proteinExistence type="inferred from homology"/>
<dbReference type="Gene3D" id="3.30.379.10">
    <property type="entry name" value="Chitobiase/beta-hexosaminidase domain 2-like"/>
    <property type="match status" value="1"/>
</dbReference>
<keyword evidence="4 9" id="KW-0378">Hydrolase</keyword>
<sequence length="1119" mass="118460">MPQQMSEPTLAHVSLSAEQAAAGRVRVYRDATVVDGTGTSRYVADVVVEGARIVAIVREGDTRTIEIERGAVDLEAVEVDAHGLILAPGFIDMHAHSDLAVLEGPAHRAKILQGVTTEVIGQDGLGYAPLDDAVASVIPAQIAGWNGLPAVAPWRTMGDLLDAIDAATVANVAVLVPQGNLRMMTVGHENRPATRAELRQMTDLLGAALDAGAFGMSSGLTYTPGMYASTSELETLCRVVAERGGYWAPHTRSYGATALDAYREALDIGRRTGCPIHLTHATMNFVPNRGRADELLALIDEAIADGVDVTLDTYPYLPGATTLTALLPSRLAEGGDLIAAIRELDADGREGVRVELEEIGSDGFHGERADWSSIEIVGTANSALEPLVGRTIAQIAEEDGKRAVDVVLDTIIADAGATGILMHIGDEDNVRAIMQHDRHTGGSDGILIGAKPHPRGFGAFTRYLGHYVRDLGVLTLEEAVRHLSGTPAARLGLHRGDAPRGVIREGATADLVLFDPDAVAAGATFDAPRTAPVGVVEVAVAGVLVVADGVVTGETPGRALRMPPAPHRATVPLLEAHIDPAAASFVWTPDTPVHAPDELVAVAALLKPGVPGSDIAGGGEAGAPAITLVLDAAVGESATAAGRIGAEAFRITAASGGIEVRGASAQGVFRGITALQQLRPPGDEVARIPAGGWQGSPAYGWRGAMLDVARHFRPAADIRRLIDLLALHQLNILHLHLTDDQGWRFEVPGFPRLAEIGSRREATQRGHGPLATVEAGVHEGFYSTAELRELVEYAAARFITIVPEVELPGHVQAALAAYPALGNTDISGSDGAGAVTSPWERFGVNPRTLAPTDESLAFGRAAIDALCDIFDSPWIGIGGDEVPVTEWAESPAAALRMRELGLASPRDVQPWFTAQFVDHVRTHGRTALAWDEVLEGDVPDGVRILAWRGPVALEEAIRRGIPVVGCPDLETYLDYRQSESGDEPVPVGPPLTLEHAYTLRLPPGVVGGQTNVWTEHLPTRDRVDFAMFPRLSAIAERLWAGGDPGDGTEFLRRLATHLRRLTEAGVRYRPLDGPTLDQRRPGIPGKPMTVAAREQIVADLVHGLRAPSPDSSERGENEK</sequence>
<dbReference type="SUPFAM" id="SSF55545">
    <property type="entry name" value="beta-N-acetylhexosaminidase-like domain"/>
    <property type="match status" value="1"/>
</dbReference>
<feature type="domain" description="Beta-hexosaminidase bacterial type N-terminal" evidence="7">
    <location>
        <begin position="578"/>
        <end position="690"/>
    </location>
</feature>
<evidence type="ECO:0000256" key="1">
    <source>
        <dbReference type="ARBA" id="ARBA00001231"/>
    </source>
</evidence>
<dbReference type="InterPro" id="IPR017853">
    <property type="entry name" value="GH"/>
</dbReference>
<dbReference type="CDD" id="cd06563">
    <property type="entry name" value="GH20_chitobiase-like"/>
    <property type="match status" value="1"/>
</dbReference>
<dbReference type="InterPro" id="IPR023100">
    <property type="entry name" value="D-aminoacylase_insert_dom_sf"/>
</dbReference>
<dbReference type="SUPFAM" id="SSF51445">
    <property type="entry name" value="(Trans)glycosidases"/>
    <property type="match status" value="1"/>
</dbReference>
<evidence type="ECO:0000259" key="6">
    <source>
        <dbReference type="Pfam" id="PF00728"/>
    </source>
</evidence>
<comment type="similarity">
    <text evidence="2">Belongs to the glycosyl hydrolase 20 family.</text>
</comment>
<dbReference type="Gene3D" id="3.20.20.140">
    <property type="entry name" value="Metal-dependent hydrolases"/>
    <property type="match status" value="1"/>
</dbReference>
<dbReference type="SUPFAM" id="SSF51338">
    <property type="entry name" value="Composite domain of metallo-dependent hydrolases"/>
    <property type="match status" value="1"/>
</dbReference>
<evidence type="ECO:0000256" key="3">
    <source>
        <dbReference type="ARBA" id="ARBA00012663"/>
    </source>
</evidence>
<dbReference type="EC" id="3.2.1.52" evidence="3"/>
<evidence type="ECO:0000256" key="4">
    <source>
        <dbReference type="ARBA" id="ARBA00022801"/>
    </source>
</evidence>
<dbReference type="Pfam" id="PF02838">
    <property type="entry name" value="Glyco_hydro_20b"/>
    <property type="match status" value="1"/>
</dbReference>
<dbReference type="Gene3D" id="3.20.20.80">
    <property type="entry name" value="Glycosidases"/>
    <property type="match status" value="1"/>
</dbReference>
<dbReference type="PRINTS" id="PR00738">
    <property type="entry name" value="GLHYDRLASE20"/>
</dbReference>
<evidence type="ECO:0000259" key="8">
    <source>
        <dbReference type="Pfam" id="PF07969"/>
    </source>
</evidence>
<dbReference type="RefSeq" id="WP_307362775.1">
    <property type="nucleotide sequence ID" value="NZ_JAUSXK010000001.1"/>
</dbReference>
<keyword evidence="5 9" id="KW-0326">Glycosidase</keyword>
<dbReference type="Gene3D" id="2.30.40.10">
    <property type="entry name" value="Urease, subunit C, domain 1"/>
    <property type="match status" value="1"/>
</dbReference>
<dbReference type="InterPro" id="IPR013108">
    <property type="entry name" value="Amidohydro_3"/>
</dbReference>
<organism evidence="9 10">
    <name type="scientific">Microbacterium murale</name>
    <dbReference type="NCBI Taxonomy" id="1081040"/>
    <lineage>
        <taxon>Bacteria</taxon>
        <taxon>Bacillati</taxon>
        <taxon>Actinomycetota</taxon>
        <taxon>Actinomycetes</taxon>
        <taxon>Micrococcales</taxon>
        <taxon>Microbacteriaceae</taxon>
        <taxon>Microbacterium</taxon>
    </lineage>
</organism>
<dbReference type="InterPro" id="IPR015882">
    <property type="entry name" value="HEX_bac_N"/>
</dbReference>
<dbReference type="EMBL" id="JAUSXK010000001">
    <property type="protein sequence ID" value="MDQ0644729.1"/>
    <property type="molecule type" value="Genomic_DNA"/>
</dbReference>
<dbReference type="PANTHER" id="PTHR22600:SF57">
    <property type="entry name" value="BETA-N-ACETYLHEXOSAMINIDASE"/>
    <property type="match status" value="1"/>
</dbReference>
<comment type="catalytic activity">
    <reaction evidence="1">
        <text>Hydrolysis of terminal non-reducing N-acetyl-D-hexosamine residues in N-acetyl-beta-D-hexosaminides.</text>
        <dbReference type="EC" id="3.2.1.52"/>
    </reaction>
</comment>
<dbReference type="InterPro" id="IPR029018">
    <property type="entry name" value="Hex-like_dom2"/>
</dbReference>
<evidence type="ECO:0000313" key="10">
    <source>
        <dbReference type="Proteomes" id="UP001239085"/>
    </source>
</evidence>
<keyword evidence="10" id="KW-1185">Reference proteome</keyword>
<feature type="domain" description="Glycoside hydrolase family 20 catalytic" evidence="6">
    <location>
        <begin position="699"/>
        <end position="1040"/>
    </location>
</feature>
<comment type="caution">
    <text evidence="9">The sequence shown here is derived from an EMBL/GenBank/DDBJ whole genome shotgun (WGS) entry which is preliminary data.</text>
</comment>
<evidence type="ECO:0000313" key="9">
    <source>
        <dbReference type="EMBL" id="MDQ0644729.1"/>
    </source>
</evidence>
<dbReference type="SUPFAM" id="SSF51556">
    <property type="entry name" value="Metallo-dependent hydrolases"/>
    <property type="match status" value="1"/>
</dbReference>
<dbReference type="CDD" id="cd01297">
    <property type="entry name" value="D-aminoacylase"/>
    <property type="match status" value="1"/>
</dbReference>
<dbReference type="InterPro" id="IPR011059">
    <property type="entry name" value="Metal-dep_hydrolase_composite"/>
</dbReference>
<evidence type="ECO:0000256" key="2">
    <source>
        <dbReference type="ARBA" id="ARBA00006285"/>
    </source>
</evidence>
<accession>A0ABU0PBL6</accession>
<dbReference type="Proteomes" id="UP001239085">
    <property type="component" value="Unassembled WGS sequence"/>
</dbReference>